<dbReference type="AlphaFoldDB" id="A0A5K7Z8G1"/>
<keyword evidence="2" id="KW-1185">Reference proteome</keyword>
<dbReference type="EMBL" id="AP021875">
    <property type="protein sequence ID" value="BBO78126.1"/>
    <property type="molecule type" value="Genomic_DNA"/>
</dbReference>
<name>A0A5K7Z8G1_9BACT</name>
<accession>A0A5K7Z8G1</accession>
<proteinExistence type="predicted"/>
<evidence type="ECO:0000313" key="2">
    <source>
        <dbReference type="Proteomes" id="UP000427769"/>
    </source>
</evidence>
<protein>
    <submittedName>
        <fullName evidence="1">Uncharacterized protein</fullName>
    </submittedName>
</protein>
<organism evidence="1 2">
    <name type="scientific">Desulfosarcina widdelii</name>
    <dbReference type="NCBI Taxonomy" id="947919"/>
    <lineage>
        <taxon>Bacteria</taxon>
        <taxon>Pseudomonadati</taxon>
        <taxon>Thermodesulfobacteriota</taxon>
        <taxon>Desulfobacteria</taxon>
        <taxon>Desulfobacterales</taxon>
        <taxon>Desulfosarcinaceae</taxon>
        <taxon>Desulfosarcina</taxon>
    </lineage>
</organism>
<dbReference type="KEGG" id="dwd:DSCW_55430"/>
<reference evidence="1 2" key="1">
    <citation type="submission" date="2019-11" db="EMBL/GenBank/DDBJ databases">
        <title>Comparative genomics of hydrocarbon-degrading Desulfosarcina strains.</title>
        <authorList>
            <person name="Watanabe M."/>
            <person name="Kojima H."/>
            <person name="Fukui M."/>
        </authorList>
    </citation>
    <scope>NUCLEOTIDE SEQUENCE [LARGE SCALE GENOMIC DNA]</scope>
    <source>
        <strain evidence="1 2">PP31</strain>
    </source>
</reference>
<dbReference type="OrthoDB" id="5418380at2"/>
<gene>
    <name evidence="1" type="ORF">DSCW_55430</name>
</gene>
<dbReference type="Proteomes" id="UP000427769">
    <property type="component" value="Chromosome"/>
</dbReference>
<sequence>MLPRFSNEVLSRGPSAILPQNLNDYWLKTLQKHCDDFLDRNFAVDQCTETLDTGDPLLVACIHELLQYDRPAGPELSAGDLAENITVYALSITMETIRRSSHIEMSAPTLDNLLSIDRIVAFGKINPEFGEFLQRACILPEDESAGEKNWFQRLKKKIIDQFNAA</sequence>
<evidence type="ECO:0000313" key="1">
    <source>
        <dbReference type="EMBL" id="BBO78126.1"/>
    </source>
</evidence>
<dbReference type="RefSeq" id="WP_155306791.1">
    <property type="nucleotide sequence ID" value="NZ_AP021875.1"/>
</dbReference>